<protein>
    <recommendedName>
        <fullName evidence="4">Flagellar operon protein (TIGR03826 family)</fullName>
    </recommendedName>
</protein>
<dbReference type="NCBIfam" id="TIGR03826">
    <property type="entry name" value="YvyF"/>
    <property type="match status" value="1"/>
</dbReference>
<sequence length="141" mass="17030">MPELDNCERCGRLYVRNARRICDVCRKEEDKLFEKVYQYIRKRENRSATIIEVVEATGVPEDTIMRFVKEGRLRTAQFPNLGYRCEKCGTLIQQGKLCIKCTQKLQTDLKKHEEEEKWKREREEAERRERTYYTKDSRIDD</sequence>
<dbReference type="EMBL" id="JABTTE010000009">
    <property type="protein sequence ID" value="NSL51778.1"/>
    <property type="molecule type" value="Genomic_DNA"/>
</dbReference>
<evidence type="ECO:0000313" key="2">
    <source>
        <dbReference type="EMBL" id="NSL51778.1"/>
    </source>
</evidence>
<organism evidence="2 3">
    <name type="scientific">Calidifontibacillus erzurumensis</name>
    <dbReference type="NCBI Taxonomy" id="2741433"/>
    <lineage>
        <taxon>Bacteria</taxon>
        <taxon>Bacillati</taxon>
        <taxon>Bacillota</taxon>
        <taxon>Bacilli</taxon>
        <taxon>Bacillales</taxon>
        <taxon>Bacillaceae</taxon>
        <taxon>Calidifontibacillus/Schinkia group</taxon>
        <taxon>Calidifontibacillus</taxon>
    </lineage>
</organism>
<evidence type="ECO:0000313" key="3">
    <source>
        <dbReference type="Proteomes" id="UP000625804"/>
    </source>
</evidence>
<keyword evidence="3" id="KW-1185">Reference proteome</keyword>
<name>A0A8J8GHA0_9BACI</name>
<dbReference type="AlphaFoldDB" id="A0A8J8GHA0"/>
<accession>A0A8J8GHA0</accession>
<dbReference type="Proteomes" id="UP000625804">
    <property type="component" value="Unassembled WGS sequence"/>
</dbReference>
<reference evidence="2" key="1">
    <citation type="submission" date="2020-06" db="EMBL/GenBank/DDBJ databases">
        <title>A novel thermopfilic bacterium from Erzurum, Turkey.</title>
        <authorList>
            <person name="Adiguzel A."/>
            <person name="Ay H."/>
            <person name="Baltaci M.O."/>
        </authorList>
    </citation>
    <scope>NUCLEOTIDE SEQUENCE</scope>
    <source>
        <strain evidence="2">P2</strain>
    </source>
</reference>
<comment type="caution">
    <text evidence="2">The sequence shown here is derived from an EMBL/GenBank/DDBJ whole genome shotgun (WGS) entry which is preliminary data.</text>
</comment>
<evidence type="ECO:0008006" key="4">
    <source>
        <dbReference type="Google" id="ProtNLM"/>
    </source>
</evidence>
<evidence type="ECO:0000256" key="1">
    <source>
        <dbReference type="SAM" id="MobiDB-lite"/>
    </source>
</evidence>
<dbReference type="InterPro" id="IPR022258">
    <property type="entry name" value="Flagellar_operon_YvyF"/>
</dbReference>
<dbReference type="RefSeq" id="WP_173730983.1">
    <property type="nucleotide sequence ID" value="NZ_JABTTE010000009.1"/>
</dbReference>
<proteinExistence type="predicted"/>
<feature type="region of interest" description="Disordered" evidence="1">
    <location>
        <begin position="107"/>
        <end position="141"/>
    </location>
</feature>
<gene>
    <name evidence="2" type="ORF">HR057_08350</name>
</gene>